<accession>A0A8I2C4T0</accession>
<feature type="compositionally biased region" description="Basic and acidic residues" evidence="1">
    <location>
        <begin position="61"/>
        <end position="75"/>
    </location>
</feature>
<evidence type="ECO:0000313" key="3">
    <source>
        <dbReference type="Proteomes" id="UP000673383"/>
    </source>
</evidence>
<dbReference type="EMBL" id="JAFICZ010000001">
    <property type="protein sequence ID" value="MBP1292671.1"/>
    <property type="molecule type" value="Genomic_DNA"/>
</dbReference>
<protein>
    <recommendedName>
        <fullName evidence="4">DUF2256 domain-containing protein</fullName>
    </recommendedName>
</protein>
<organism evidence="2 3">
    <name type="scientific">Bradyrhizobium elkanii</name>
    <dbReference type="NCBI Taxonomy" id="29448"/>
    <lineage>
        <taxon>Bacteria</taxon>
        <taxon>Pseudomonadati</taxon>
        <taxon>Pseudomonadota</taxon>
        <taxon>Alphaproteobacteria</taxon>
        <taxon>Hyphomicrobiales</taxon>
        <taxon>Nitrobacteraceae</taxon>
        <taxon>Bradyrhizobium</taxon>
    </lineage>
</organism>
<evidence type="ECO:0000256" key="1">
    <source>
        <dbReference type="SAM" id="MobiDB-lite"/>
    </source>
</evidence>
<reference evidence="2" key="1">
    <citation type="submission" date="2021-02" db="EMBL/GenBank/DDBJ databases">
        <title>Genomic Encyclopedia of Type Strains, Phase IV (KMG-V): Genome sequencing to study the core and pangenomes of soil and plant-associated prokaryotes.</title>
        <authorList>
            <person name="Whitman W."/>
        </authorList>
    </citation>
    <scope>NUCLEOTIDE SEQUENCE</scope>
    <source>
        <strain evidence="2">USDA 406</strain>
    </source>
</reference>
<dbReference type="AlphaFoldDB" id="A0A8I2C4T0"/>
<name>A0A8I2C4T0_BRAEL</name>
<evidence type="ECO:0008006" key="4">
    <source>
        <dbReference type="Google" id="ProtNLM"/>
    </source>
</evidence>
<proteinExistence type="predicted"/>
<comment type="caution">
    <text evidence="2">The sequence shown here is derived from an EMBL/GenBank/DDBJ whole genome shotgun (WGS) entry which is preliminary data.</text>
</comment>
<dbReference type="Proteomes" id="UP000673383">
    <property type="component" value="Unassembled WGS sequence"/>
</dbReference>
<sequence>MTARCGNPGCKRPFGLIRHSWYFEQFCSTKCRDVHKRQLERNKAYWKWLYPFPRTGPLSKSRSDGECQQRLRESS</sequence>
<feature type="region of interest" description="Disordered" evidence="1">
    <location>
        <begin position="54"/>
        <end position="75"/>
    </location>
</feature>
<gene>
    <name evidence="2" type="ORF">JOH49_002424</name>
</gene>
<evidence type="ECO:0000313" key="2">
    <source>
        <dbReference type="EMBL" id="MBP1292671.1"/>
    </source>
</evidence>